<accession>A0A3A1YV94</accession>
<dbReference type="InterPro" id="IPR012912">
    <property type="entry name" value="Plasmid_pRiA4b_Orf3-like"/>
</dbReference>
<dbReference type="SUPFAM" id="SSF159941">
    <property type="entry name" value="MM3350-like"/>
    <property type="match status" value="1"/>
</dbReference>
<feature type="domain" description="Plasmid pRiA4b Orf3-like" evidence="1">
    <location>
        <begin position="2"/>
        <end position="168"/>
    </location>
</feature>
<dbReference type="Pfam" id="PF07929">
    <property type="entry name" value="PRiA4_ORF3"/>
    <property type="match status" value="1"/>
</dbReference>
<name>A0A3A1YV94_9BURK</name>
<protein>
    <submittedName>
        <fullName evidence="2">Transposase</fullName>
    </submittedName>
</protein>
<dbReference type="PANTHER" id="PTHR41878:SF1">
    <property type="entry name" value="TNPR PROTEIN"/>
    <property type="match status" value="1"/>
</dbReference>
<dbReference type="InterPro" id="IPR024047">
    <property type="entry name" value="MM3350-like_sf"/>
</dbReference>
<dbReference type="Gene3D" id="3.10.290.30">
    <property type="entry name" value="MM3350-like"/>
    <property type="match status" value="1"/>
</dbReference>
<dbReference type="AlphaFoldDB" id="A0A3A1YV94"/>
<evidence type="ECO:0000259" key="1">
    <source>
        <dbReference type="Pfam" id="PF07929"/>
    </source>
</evidence>
<evidence type="ECO:0000313" key="3">
    <source>
        <dbReference type="Proteomes" id="UP000266206"/>
    </source>
</evidence>
<organism evidence="2 3">
    <name type="scientific">Neopusillimonas maritima</name>
    <dbReference type="NCBI Taxonomy" id="2026239"/>
    <lineage>
        <taxon>Bacteria</taxon>
        <taxon>Pseudomonadati</taxon>
        <taxon>Pseudomonadota</taxon>
        <taxon>Betaproteobacteria</taxon>
        <taxon>Burkholderiales</taxon>
        <taxon>Alcaligenaceae</taxon>
        <taxon>Neopusillimonas</taxon>
    </lineage>
</organism>
<sequence length="178" mass="20351">MVLRIELCDSKPQIYRIIVVPANITLRKLHVTLLRAMGWEGGHLHEFIINHTHYGEPHPDFFEPDVKNEQRVRLDKALGGIATFDYVYDFGDAWWHKIKLLELAELDGPLKSPWCLDGAYACPPEDVGGIPGYEEFLEVMADASHPEHADMKQWCGGTFDPAHFDLDEVNERLSEIQL</sequence>
<comment type="caution">
    <text evidence="2">The sequence shown here is derived from an EMBL/GenBank/DDBJ whole genome shotgun (WGS) entry which is preliminary data.</text>
</comment>
<gene>
    <name evidence="2" type="ORF">CJP73_08190</name>
</gene>
<reference evidence="2 3" key="1">
    <citation type="submission" date="2017-08" db="EMBL/GenBank/DDBJ databases">
        <title>Pusillimonas indicus sp. nov., a member of the family Alcaligenaceae isolated from surface seawater.</title>
        <authorList>
            <person name="Li J."/>
        </authorList>
    </citation>
    <scope>NUCLEOTIDE SEQUENCE [LARGE SCALE GENOMIC DNA]</scope>
    <source>
        <strain evidence="2 3">L52-1-41</strain>
    </source>
</reference>
<dbReference type="Proteomes" id="UP000266206">
    <property type="component" value="Unassembled WGS sequence"/>
</dbReference>
<dbReference type="EMBL" id="NQYH01000005">
    <property type="protein sequence ID" value="RIY41118.1"/>
    <property type="molecule type" value="Genomic_DNA"/>
</dbReference>
<proteinExistence type="predicted"/>
<dbReference type="PANTHER" id="PTHR41878">
    <property type="entry name" value="LEXA REPRESSOR-RELATED"/>
    <property type="match status" value="1"/>
</dbReference>
<evidence type="ECO:0000313" key="2">
    <source>
        <dbReference type="EMBL" id="RIY41118.1"/>
    </source>
</evidence>